<dbReference type="VEuPathDB" id="VectorBase:AALC636_005484"/>
<dbReference type="EMBL" id="GEHC01000471">
    <property type="protein sequence ID" value="JAV47174.1"/>
    <property type="molecule type" value="Transcribed_RNA"/>
</dbReference>
<organism evidence="2">
    <name type="scientific">Aedes albopictus</name>
    <name type="common">Asian tiger mosquito</name>
    <name type="synonym">Stegomyia albopicta</name>
    <dbReference type="NCBI Taxonomy" id="7160"/>
    <lineage>
        <taxon>Eukaryota</taxon>
        <taxon>Metazoa</taxon>
        <taxon>Ecdysozoa</taxon>
        <taxon>Arthropoda</taxon>
        <taxon>Hexapoda</taxon>
        <taxon>Insecta</taxon>
        <taxon>Pterygota</taxon>
        <taxon>Neoptera</taxon>
        <taxon>Endopterygota</taxon>
        <taxon>Diptera</taxon>
        <taxon>Nematocera</taxon>
        <taxon>Culicoidea</taxon>
        <taxon>Culicidae</taxon>
        <taxon>Culicinae</taxon>
        <taxon>Aedini</taxon>
        <taxon>Aedes</taxon>
        <taxon>Stegomyia</taxon>
    </lineage>
</organism>
<sequence length="340" mass="38451">MKNEAISLAVPVLLLMVVVPIQVQAAVDIFSGMDATTTELPMDGQDGDAEELEQGPQTCIADVYSKKPIKFDESALSLDSISSAVKAFPKPPPMPKLPQTWARFTNIFQLPRFSEMGQEFKAIIDQYRAVIQIYVNQWMGFFKQRYQTAVENVQGQVQEMNRKIHDSFATHFEEFQDVCLPDRDACLQSIQKGIESYDERLNKNVAACESFAKRQVDQHERWVEKERKLLERPFLRVEDCFGKGRVGISLASCVGNMVGNVVKASTDGLKRFSEAMGTASNSLVDRLGKFQECVVDRRKLLDRGQERIAERAKRCLRKQQDKDVFGGDEDAGFEDDEGVF</sequence>
<dbReference type="VEuPathDB" id="VectorBase:AALFPA_073571"/>
<feature type="chain" id="PRO_5013207385" evidence="1">
    <location>
        <begin position="26"/>
        <end position="340"/>
    </location>
</feature>
<proteinExistence type="predicted"/>
<evidence type="ECO:0000313" key="2">
    <source>
        <dbReference type="EMBL" id="JAV47174.1"/>
    </source>
</evidence>
<evidence type="ECO:0000256" key="1">
    <source>
        <dbReference type="SAM" id="SignalP"/>
    </source>
</evidence>
<name>A0A1W7R7P5_AEDAL</name>
<accession>A0A1W7R7P5</accession>
<dbReference type="VEuPathDB" id="VectorBase:AALF009342"/>
<reference evidence="2" key="1">
    <citation type="submission" date="2016-03" db="EMBL/GenBank/DDBJ databases">
        <title>RNAseq analyses of the sensorial organs of adult female Aedes albopictus.</title>
        <authorList>
            <person name="Fabrizio L."/>
            <person name="Ribeiro J.M."/>
            <person name="Arca B."/>
        </authorList>
    </citation>
    <scope>NUCLEOTIDE SEQUENCE</scope>
</reference>
<keyword evidence="1" id="KW-0732">Signal</keyword>
<protein>
    <submittedName>
        <fullName evidence="2">Putative gsg5 type mucin</fullName>
    </submittedName>
</protein>
<dbReference type="AlphaFoldDB" id="A0A1W7R7P5"/>
<feature type="signal peptide" evidence="1">
    <location>
        <begin position="1"/>
        <end position="25"/>
    </location>
</feature>